<dbReference type="Gene3D" id="2.60.40.640">
    <property type="match status" value="1"/>
</dbReference>
<dbReference type="SUPFAM" id="SSF81296">
    <property type="entry name" value="E set domains"/>
    <property type="match status" value="1"/>
</dbReference>
<gene>
    <name evidence="2" type="ORF">BJ085DRAFT_29252</name>
</gene>
<dbReference type="STRING" id="215637.A0A4P9ZQ94"/>
<evidence type="ECO:0000256" key="1">
    <source>
        <dbReference type="SAM" id="MobiDB-lite"/>
    </source>
</evidence>
<feature type="region of interest" description="Disordered" evidence="1">
    <location>
        <begin position="284"/>
        <end position="347"/>
    </location>
</feature>
<organism evidence="2 3">
    <name type="scientific">Dimargaris cristalligena</name>
    <dbReference type="NCBI Taxonomy" id="215637"/>
    <lineage>
        <taxon>Eukaryota</taxon>
        <taxon>Fungi</taxon>
        <taxon>Fungi incertae sedis</taxon>
        <taxon>Zoopagomycota</taxon>
        <taxon>Kickxellomycotina</taxon>
        <taxon>Dimargaritomycetes</taxon>
        <taxon>Dimargaritales</taxon>
        <taxon>Dimargaritaceae</taxon>
        <taxon>Dimargaris</taxon>
    </lineage>
</organism>
<feature type="region of interest" description="Disordered" evidence="1">
    <location>
        <begin position="501"/>
        <end position="524"/>
    </location>
</feature>
<sequence length="593" mass="66429">MLILKRTSTHSLRRLDALEDIRITKSIEKSYEKSTSRNNGGTSVQALQLRIIQTPQLLPLDAHPVGSVAIPISSGVKYPTESTLLVAQVAIPNTRRLSHVRDLKVRLTCQCLVNMIYMPRGIPTRYKKRIELHRHTWTLIDQHDGTIPTPNEPEATTDQIIFPFQATLPNHLPETIHTLNIVVLYKIRVTLRRSWPYSSLKATQYIAVTRADRPMLARATDSPLYSTPSLKDTWRDQLEYVVTLSSPRYGEQEAIPVHVYACPLRHRMRITRIVASLHETIKYQTAENDDDDEGGGGQMDQLEPGVDYDMPSPPHSPSDKARVTRSAGPDRANRTTPFPPDSDHPQMTLQAGHVLSTSFEDFTQPRPCVAPARRDNPTNAPHPSSTAHRLRNLVPSTLSLVLPAVKSVRSRLRHSPSTQFLTSAGASQIPVGQRTTLILHVPDRYKGIQYDVRLPRLQVTHEIKVTIYTRNLVDNELTFVSIFMPIEVGSPIDSTMLHLASSEEGGEGEGEDEEEEVMADRSSNQTSEILDNYPYRPWGKMNTESSRLASRDSLIDMYGFDQDTSWIPPSLGSPALGASSPNVLICEYLSRAV</sequence>
<evidence type="ECO:0000313" key="3">
    <source>
        <dbReference type="Proteomes" id="UP000268162"/>
    </source>
</evidence>
<dbReference type="InterPro" id="IPR014752">
    <property type="entry name" value="Arrestin-like_C"/>
</dbReference>
<evidence type="ECO:0000313" key="2">
    <source>
        <dbReference type="EMBL" id="RKP35507.1"/>
    </source>
</evidence>
<feature type="compositionally biased region" description="Acidic residues" evidence="1">
    <location>
        <begin position="504"/>
        <end position="517"/>
    </location>
</feature>
<dbReference type="EMBL" id="ML002853">
    <property type="protein sequence ID" value="RKP35507.1"/>
    <property type="molecule type" value="Genomic_DNA"/>
</dbReference>
<dbReference type="Proteomes" id="UP000268162">
    <property type="component" value="Unassembled WGS sequence"/>
</dbReference>
<reference evidence="3" key="1">
    <citation type="journal article" date="2018" name="Nat. Microbiol.">
        <title>Leveraging single-cell genomics to expand the fungal tree of life.</title>
        <authorList>
            <person name="Ahrendt S.R."/>
            <person name="Quandt C.A."/>
            <person name="Ciobanu D."/>
            <person name="Clum A."/>
            <person name="Salamov A."/>
            <person name="Andreopoulos B."/>
            <person name="Cheng J.F."/>
            <person name="Woyke T."/>
            <person name="Pelin A."/>
            <person name="Henrissat B."/>
            <person name="Reynolds N.K."/>
            <person name="Benny G.L."/>
            <person name="Smith M.E."/>
            <person name="James T.Y."/>
            <person name="Grigoriev I.V."/>
        </authorList>
    </citation>
    <scope>NUCLEOTIDE SEQUENCE [LARGE SCALE GENOMIC DNA]</scope>
    <source>
        <strain evidence="3">RSA 468</strain>
    </source>
</reference>
<proteinExistence type="predicted"/>
<protein>
    <recommendedName>
        <fullName evidence="4">Arrestin C-terminal-like domain-containing protein</fullName>
    </recommendedName>
</protein>
<evidence type="ECO:0008006" key="4">
    <source>
        <dbReference type="Google" id="ProtNLM"/>
    </source>
</evidence>
<name>A0A4P9ZQ94_9FUNG</name>
<dbReference type="InterPro" id="IPR014756">
    <property type="entry name" value="Ig_E-set"/>
</dbReference>
<keyword evidence="3" id="KW-1185">Reference proteome</keyword>
<accession>A0A4P9ZQ94</accession>
<dbReference type="AlphaFoldDB" id="A0A4P9ZQ94"/>